<evidence type="ECO:0000313" key="2">
    <source>
        <dbReference type="Proteomes" id="UP000002612"/>
    </source>
</evidence>
<accession>Q63F32</accession>
<evidence type="ECO:0000313" key="1">
    <source>
        <dbReference type="EMBL" id="AAU19369.1"/>
    </source>
</evidence>
<dbReference type="EMBL" id="CP000001">
    <property type="protein sequence ID" value="AAU19369.1"/>
    <property type="molecule type" value="Genomic_DNA"/>
</dbReference>
<organism evidence="1 2">
    <name type="scientific">Bacillus cereus (strain ZK / E33L)</name>
    <dbReference type="NCBI Taxonomy" id="288681"/>
    <lineage>
        <taxon>Bacteria</taxon>
        <taxon>Bacillati</taxon>
        <taxon>Bacillota</taxon>
        <taxon>Bacilli</taxon>
        <taxon>Bacillales</taxon>
        <taxon>Bacillaceae</taxon>
        <taxon>Bacillus</taxon>
        <taxon>Bacillus cereus group</taxon>
    </lineage>
</organism>
<name>Q63F32_BACCZ</name>
<reference evidence="2" key="1">
    <citation type="journal article" date="2006" name="J. Bacteriol.">
        <title>Pathogenomic sequence analysis of Bacillus cereus and Bacillus thuringiensis isolates closely related to Bacillus anthracis.</title>
        <authorList>
            <person name="Han C.S."/>
            <person name="Xie G."/>
            <person name="Challacombe J.F."/>
            <person name="Altherr M.R."/>
            <person name="Bhotika S.S."/>
            <person name="Brown N."/>
            <person name="Bruce D."/>
            <person name="Campbell C.S."/>
            <person name="Campbell M.L."/>
            <person name="Chen J."/>
            <person name="Chertkov O."/>
            <person name="Cleland C."/>
            <person name="Dimitrijevic M."/>
            <person name="Doggett N.A."/>
            <person name="Fawcett J.J."/>
            <person name="Glavina T."/>
            <person name="Goodwin L.A."/>
            <person name="Green L.D."/>
            <person name="Hill K.K."/>
            <person name="Hitchcock P."/>
            <person name="Jackson P.J."/>
            <person name="Keim P."/>
            <person name="Kewalramani A.R."/>
            <person name="Longmire J."/>
            <person name="Lucas S."/>
            <person name="Malfatti S."/>
            <person name="McMurry K."/>
            <person name="Meincke L.J."/>
            <person name="Misra M."/>
            <person name="Moseman B.L."/>
            <person name="Mundt M."/>
            <person name="Munk A.C."/>
            <person name="Okinaka R.T."/>
            <person name="Parson-Quintana B."/>
            <person name="Reilly L.P."/>
            <person name="Richardson P."/>
            <person name="Robinson D.L."/>
            <person name="Rubin E."/>
            <person name="Saunders E."/>
            <person name="Tapia R."/>
            <person name="Tesmer J.G."/>
            <person name="Thayer N."/>
            <person name="Thompson L.S."/>
            <person name="Tice H."/>
            <person name="Ticknor L.O."/>
            <person name="Wills P.L."/>
            <person name="Brettin T.S."/>
            <person name="Gilna P."/>
        </authorList>
    </citation>
    <scope>NUCLEOTIDE SEQUENCE [LARGE SCALE GENOMIC DNA]</scope>
    <source>
        <strain evidence="2">ZK / E33L</strain>
    </source>
</reference>
<protein>
    <submittedName>
        <fullName evidence="1">Group-specific protein</fullName>
    </submittedName>
</protein>
<dbReference type="KEGG" id="bcz:BCE33L0877"/>
<sequence>MQAAVTMTNTRMKVSNLADSAGHNLPSTVFRNAEYTFTCTLGVKKVSYCLKTIKKYNNHRVSLL</sequence>
<dbReference type="Proteomes" id="UP000002612">
    <property type="component" value="Chromosome"/>
</dbReference>
<dbReference type="AlphaFoldDB" id="Q63F32"/>
<proteinExistence type="predicted"/>
<gene>
    <name evidence="1" type="ordered locus">BCE33L0877</name>
</gene>